<keyword evidence="13 27" id="KW-0812">Transmembrane</keyword>
<feature type="domain" description="Penicillin-binding protein OB-like" evidence="30">
    <location>
        <begin position="321"/>
        <end position="414"/>
    </location>
</feature>
<evidence type="ECO:0000256" key="20">
    <source>
        <dbReference type="ARBA" id="ARBA00023251"/>
    </source>
</evidence>
<dbReference type="GO" id="GO:0071555">
    <property type="term" value="P:cell wall organization"/>
    <property type="evidence" value="ECO:0007669"/>
    <property type="project" value="UniProtKB-KW"/>
</dbReference>
<comment type="pathway">
    <text evidence="2">Cell wall biogenesis; peptidoglycan biosynthesis.</text>
</comment>
<dbReference type="GO" id="GO:0046677">
    <property type="term" value="P:response to antibiotic"/>
    <property type="evidence" value="ECO:0007669"/>
    <property type="project" value="UniProtKB-KW"/>
</dbReference>
<keyword evidence="15" id="KW-0133">Cell shape</keyword>
<evidence type="ECO:0000256" key="24">
    <source>
        <dbReference type="ARBA" id="ARBA00044770"/>
    </source>
</evidence>
<keyword evidence="19 27" id="KW-0472">Membrane</keyword>
<keyword evidence="14" id="KW-0378">Hydrolase</keyword>
<evidence type="ECO:0000256" key="9">
    <source>
        <dbReference type="ARBA" id="ARBA00022645"/>
    </source>
</evidence>
<dbReference type="PANTHER" id="PTHR32282:SF27">
    <property type="entry name" value="PENICILLIN-BINDING PROTEIN 1A"/>
    <property type="match status" value="1"/>
</dbReference>
<keyword evidence="9" id="KW-0121">Carboxypeptidase</keyword>
<evidence type="ECO:0000256" key="19">
    <source>
        <dbReference type="ARBA" id="ARBA00023136"/>
    </source>
</evidence>
<dbReference type="InterPro" id="IPR023346">
    <property type="entry name" value="Lysozyme-like_dom_sf"/>
</dbReference>
<dbReference type="GO" id="GO:0030288">
    <property type="term" value="C:outer membrane-bounded periplasmic space"/>
    <property type="evidence" value="ECO:0007669"/>
    <property type="project" value="TreeGrafter"/>
</dbReference>
<evidence type="ECO:0000256" key="7">
    <source>
        <dbReference type="ARBA" id="ARBA00022475"/>
    </source>
</evidence>
<feature type="domain" description="Penicillin-binding protein transpeptidase" evidence="28">
    <location>
        <begin position="416"/>
        <end position="707"/>
    </location>
</feature>
<comment type="similarity">
    <text evidence="4">In the N-terminal section; belongs to the glycosyltransferase 51 family.</text>
</comment>
<dbReference type="InterPro" id="IPR036950">
    <property type="entry name" value="PBP_transglycosylase"/>
</dbReference>
<gene>
    <name evidence="31" type="ORF">PU1002_02716</name>
</gene>
<evidence type="ECO:0000256" key="1">
    <source>
        <dbReference type="ARBA" id="ARBA00004249"/>
    </source>
</evidence>
<name>Q1V2D4_PELU1</name>
<evidence type="ECO:0000256" key="8">
    <source>
        <dbReference type="ARBA" id="ARBA00022519"/>
    </source>
</evidence>
<keyword evidence="16" id="KW-0735">Signal-anchor</keyword>
<dbReference type="GO" id="GO:0009252">
    <property type="term" value="P:peptidoglycan biosynthetic process"/>
    <property type="evidence" value="ECO:0007669"/>
    <property type="project" value="UniProtKB-UniPathway"/>
</dbReference>
<dbReference type="FunFam" id="1.10.3810.10:FF:000003">
    <property type="entry name" value="Penicillin-binding protein 1a"/>
    <property type="match status" value="1"/>
</dbReference>
<dbReference type="Pfam" id="PF00912">
    <property type="entry name" value="Transgly"/>
    <property type="match status" value="1"/>
</dbReference>
<dbReference type="EMBL" id="AAPV01000001">
    <property type="protein sequence ID" value="EAS84594.1"/>
    <property type="molecule type" value="Genomic_DNA"/>
</dbReference>
<dbReference type="Gene3D" id="3.40.710.10">
    <property type="entry name" value="DD-peptidase/beta-lactamase superfamily"/>
    <property type="match status" value="2"/>
</dbReference>
<evidence type="ECO:0000313" key="31">
    <source>
        <dbReference type="EMBL" id="EAS84594.1"/>
    </source>
</evidence>
<evidence type="ECO:0000256" key="5">
    <source>
        <dbReference type="ARBA" id="ARBA00012448"/>
    </source>
</evidence>
<dbReference type="EC" id="2.4.99.28" evidence="24"/>
<evidence type="ECO:0000256" key="13">
    <source>
        <dbReference type="ARBA" id="ARBA00022692"/>
    </source>
</evidence>
<dbReference type="GO" id="GO:0008955">
    <property type="term" value="F:peptidoglycan glycosyltransferase activity"/>
    <property type="evidence" value="ECO:0007669"/>
    <property type="project" value="UniProtKB-EC"/>
</dbReference>
<evidence type="ECO:0000256" key="11">
    <source>
        <dbReference type="ARBA" id="ARBA00022676"/>
    </source>
</evidence>
<evidence type="ECO:0000256" key="2">
    <source>
        <dbReference type="ARBA" id="ARBA00004752"/>
    </source>
</evidence>
<evidence type="ECO:0000259" key="28">
    <source>
        <dbReference type="Pfam" id="PF00905"/>
    </source>
</evidence>
<dbReference type="HOGENOM" id="CLU_006354_2_4_5"/>
<comment type="catalytic activity">
    <reaction evidence="25">
        <text>[GlcNAc-(1-&gt;4)-Mur2Ac(oyl-L-Ala-gamma-D-Glu-L-Lys-D-Ala-D-Ala)](n)-di-trans,octa-cis-undecaprenyl diphosphate + beta-D-GlcNAc-(1-&gt;4)-Mur2Ac(oyl-L-Ala-gamma-D-Glu-L-Lys-D-Ala-D-Ala)-di-trans,octa-cis-undecaprenyl diphosphate = [GlcNAc-(1-&gt;4)-Mur2Ac(oyl-L-Ala-gamma-D-Glu-L-Lys-D-Ala-D-Ala)](n+1)-di-trans,octa-cis-undecaprenyl diphosphate + di-trans,octa-cis-undecaprenyl diphosphate + H(+)</text>
        <dbReference type="Rhea" id="RHEA:23708"/>
        <dbReference type="Rhea" id="RHEA-COMP:9602"/>
        <dbReference type="Rhea" id="RHEA-COMP:9603"/>
        <dbReference type="ChEBI" id="CHEBI:15378"/>
        <dbReference type="ChEBI" id="CHEBI:58405"/>
        <dbReference type="ChEBI" id="CHEBI:60033"/>
        <dbReference type="ChEBI" id="CHEBI:78435"/>
        <dbReference type="EC" id="2.4.99.28"/>
    </reaction>
</comment>
<keyword evidence="21" id="KW-0511">Multifunctional enzyme</keyword>
<evidence type="ECO:0000256" key="25">
    <source>
        <dbReference type="ARBA" id="ARBA00049902"/>
    </source>
</evidence>
<evidence type="ECO:0000256" key="27">
    <source>
        <dbReference type="SAM" id="Phobius"/>
    </source>
</evidence>
<comment type="catalytic activity">
    <reaction evidence="23">
        <text>Preferential cleavage: (Ac)2-L-Lys-D-Ala-|-D-Ala. Also transpeptidation of peptidyl-alanyl moieties that are N-acyl substituents of D-alanine.</text>
        <dbReference type="EC" id="3.4.16.4"/>
    </reaction>
</comment>
<comment type="caution">
    <text evidence="31">The sequence shown here is derived from an EMBL/GenBank/DDBJ whole genome shotgun (WGS) entry which is preliminary data.</text>
</comment>
<keyword evidence="10" id="KW-0645">Protease</keyword>
<accession>Q1V2D4</accession>
<evidence type="ECO:0000256" key="26">
    <source>
        <dbReference type="ARBA" id="ARBA00060592"/>
    </source>
</evidence>
<proteinExistence type="inferred from homology"/>
<dbReference type="GO" id="GO:0006508">
    <property type="term" value="P:proteolysis"/>
    <property type="evidence" value="ECO:0007669"/>
    <property type="project" value="UniProtKB-KW"/>
</dbReference>
<keyword evidence="12" id="KW-0808">Transferase</keyword>
<dbReference type="InterPro" id="IPR031376">
    <property type="entry name" value="PCB_OB"/>
</dbReference>
<evidence type="ECO:0000256" key="23">
    <source>
        <dbReference type="ARBA" id="ARBA00034000"/>
    </source>
</evidence>
<evidence type="ECO:0000259" key="30">
    <source>
        <dbReference type="Pfam" id="PF17092"/>
    </source>
</evidence>
<keyword evidence="7" id="KW-1003">Cell membrane</keyword>
<dbReference type="GO" id="GO:0008360">
    <property type="term" value="P:regulation of cell shape"/>
    <property type="evidence" value="ECO:0007669"/>
    <property type="project" value="UniProtKB-KW"/>
</dbReference>
<dbReference type="Pfam" id="PF17092">
    <property type="entry name" value="PCB_OB"/>
    <property type="match status" value="1"/>
</dbReference>
<dbReference type="Gene3D" id="1.10.3810.10">
    <property type="entry name" value="Biosynthetic peptidoglycan transglycosylase-like"/>
    <property type="match status" value="1"/>
</dbReference>
<dbReference type="InterPro" id="IPR050396">
    <property type="entry name" value="Glycosyltr_51/Transpeptidase"/>
</dbReference>
<evidence type="ECO:0000256" key="4">
    <source>
        <dbReference type="ARBA" id="ARBA00007739"/>
    </source>
</evidence>
<reference evidence="31 32" key="1">
    <citation type="submission" date="2006-04" db="EMBL/GenBank/DDBJ databases">
        <authorList>
            <person name="Giovannoni S.J."/>
            <person name="Cho J.-C."/>
            <person name="Ferriera S."/>
            <person name="Johnson J."/>
            <person name="Kravitz S."/>
            <person name="Halpern A."/>
            <person name="Remington K."/>
            <person name="Beeson K."/>
            <person name="Tran B."/>
            <person name="Rogers Y.-H."/>
            <person name="Friedman R."/>
            <person name="Venter J.C."/>
        </authorList>
    </citation>
    <scope>NUCLEOTIDE SEQUENCE [LARGE SCALE GENOMIC DNA]</scope>
    <source>
        <strain evidence="31 32">HTCC1002</strain>
    </source>
</reference>
<dbReference type="UniPathway" id="UPA00219"/>
<keyword evidence="8" id="KW-0997">Cell inner membrane</keyword>
<dbReference type="InterPro" id="IPR012338">
    <property type="entry name" value="Beta-lactam/transpept-like"/>
</dbReference>
<dbReference type="GO" id="GO:0008658">
    <property type="term" value="F:penicillin binding"/>
    <property type="evidence" value="ECO:0007669"/>
    <property type="project" value="InterPro"/>
</dbReference>
<organism evidence="31 32">
    <name type="scientific">Pelagibacter ubique (strain HTCC1002)</name>
    <dbReference type="NCBI Taxonomy" id="314261"/>
    <lineage>
        <taxon>Bacteria</taxon>
        <taxon>Pseudomonadati</taxon>
        <taxon>Pseudomonadota</taxon>
        <taxon>Alphaproteobacteria</taxon>
        <taxon>Candidatus Pelagibacterales</taxon>
        <taxon>Candidatus Pelagibacteraceae</taxon>
        <taxon>Candidatus Pelagibacter</taxon>
    </lineage>
</organism>
<evidence type="ECO:0000256" key="10">
    <source>
        <dbReference type="ARBA" id="ARBA00022670"/>
    </source>
</evidence>
<dbReference type="GO" id="GO:0005886">
    <property type="term" value="C:plasma membrane"/>
    <property type="evidence" value="ECO:0007669"/>
    <property type="project" value="UniProtKB-SubCell"/>
</dbReference>
<evidence type="ECO:0000256" key="12">
    <source>
        <dbReference type="ARBA" id="ARBA00022679"/>
    </source>
</evidence>
<comment type="subcellular location">
    <subcellularLocation>
        <location evidence="1">Cell inner membrane</location>
        <topology evidence="1">Single-pass type II membrane protein</topology>
    </subcellularLocation>
</comment>
<evidence type="ECO:0000259" key="29">
    <source>
        <dbReference type="Pfam" id="PF00912"/>
    </source>
</evidence>
<evidence type="ECO:0000256" key="14">
    <source>
        <dbReference type="ARBA" id="ARBA00022801"/>
    </source>
</evidence>
<dbReference type="SUPFAM" id="SSF56601">
    <property type="entry name" value="beta-lactamase/transpeptidase-like"/>
    <property type="match status" value="1"/>
</dbReference>
<dbReference type="Pfam" id="PF00905">
    <property type="entry name" value="Transpeptidase"/>
    <property type="match status" value="1"/>
</dbReference>
<dbReference type="InterPro" id="IPR001264">
    <property type="entry name" value="Glyco_trans_51"/>
</dbReference>
<keyword evidence="18 27" id="KW-1133">Transmembrane helix</keyword>
<feature type="domain" description="Glycosyl transferase family 51" evidence="29">
    <location>
        <begin position="56"/>
        <end position="232"/>
    </location>
</feature>
<evidence type="ECO:0000256" key="22">
    <source>
        <dbReference type="ARBA" id="ARBA00023316"/>
    </source>
</evidence>
<dbReference type="InterPro" id="IPR001460">
    <property type="entry name" value="PCN-bd_Tpept"/>
</dbReference>
<comment type="similarity">
    <text evidence="3">In the C-terminal section; belongs to the transpeptidase family.</text>
</comment>
<evidence type="ECO:0000256" key="15">
    <source>
        <dbReference type="ARBA" id="ARBA00022960"/>
    </source>
</evidence>
<dbReference type="AlphaFoldDB" id="Q1V2D4"/>
<evidence type="ECO:0000256" key="16">
    <source>
        <dbReference type="ARBA" id="ARBA00022968"/>
    </source>
</evidence>
<comment type="pathway">
    <text evidence="26">Glycan biosynthesis.</text>
</comment>
<keyword evidence="17" id="KW-0573">Peptidoglycan synthesis</keyword>
<evidence type="ECO:0000256" key="18">
    <source>
        <dbReference type="ARBA" id="ARBA00022989"/>
    </source>
</evidence>
<evidence type="ECO:0000256" key="17">
    <source>
        <dbReference type="ARBA" id="ARBA00022984"/>
    </source>
</evidence>
<keyword evidence="11" id="KW-0328">Glycosyltransferase</keyword>
<dbReference type="RefSeq" id="WP_006997181.1">
    <property type="nucleotide sequence ID" value="NZ_CH724130.1"/>
</dbReference>
<dbReference type="EC" id="3.4.16.4" evidence="5"/>
<dbReference type="Proteomes" id="UP000005306">
    <property type="component" value="Unassembled WGS sequence"/>
</dbReference>
<evidence type="ECO:0000256" key="6">
    <source>
        <dbReference type="ARBA" id="ARBA00018638"/>
    </source>
</evidence>
<evidence type="ECO:0000256" key="3">
    <source>
        <dbReference type="ARBA" id="ARBA00007090"/>
    </source>
</evidence>
<sequence>MHRIIKNIFIVVLSVGLLSAFSVLAVLWAFSNNLPDYKFLKNYKPSVSSKVYSGNGELVNDFSSEKRIFVPYKSIPEKVINAFLSAEDKNFYSHPGVDAKGVLRAIINNISNVVASRRLEGASTITQQVAKNFLLTNEVSLNRKIKEAILAFRIERALSKERILELYLNQIYLGEGTYGVASASLEYFDKSISELNYEEAALLAALPKAPSRYNPYKNIELAKFRRDLVINNLFENNYISKQNQKELLSKKIILKKRKKIFTEDTSYYVEDIRKDVVEKLGFDKVYKQGLNISTPINISLQKIATDSLRQGLIEYDKRKGWRGPLTNIKNLEKWNKDLDKFRLERSINWDLAIVKKIDKFSIEIESEYEKKGIIKYENISWIKKDFDEILKIGDVIYTENINKNIFALRQLPEVNGGIVVMDPFTGRVLALSGGFSFKKSEFNRATQALRQPGSAFKPFVYALALENGYTPSTLILDAPLVLEQGSDLKMWKPENYGKKFYGPSTLRMGLEKSRNLMTVRIAQDLGVKKIVNFSKKLGIYENPSELLSISLGSAETTLLKLTSAYSSFINGGKLVKPIMIDRIQDSEGITIFNNEMRECINCDQISHLSDNYPNIKDSFEQIFSPETAYQMTSILEGTVQNGTGKNLKDLNLDLAGKTGTTNGNTDTWFIGFTSKLVIGVYVGSDNPRSLGRYETGAKTALPIFKSFVKKAVKKEDARPFKVAKNILMKVIDPITGEKAEIGTRRTIIEAYKEVKVENLLNKDINNRLKNNNILRFY</sequence>
<evidence type="ECO:0000256" key="21">
    <source>
        <dbReference type="ARBA" id="ARBA00023268"/>
    </source>
</evidence>
<keyword evidence="20" id="KW-0046">Antibiotic resistance</keyword>
<evidence type="ECO:0000313" key="32">
    <source>
        <dbReference type="Proteomes" id="UP000005306"/>
    </source>
</evidence>
<protein>
    <recommendedName>
        <fullName evidence="6">Penicillin-binding protein 1A</fullName>
        <ecNumber evidence="24">2.4.99.28</ecNumber>
        <ecNumber evidence="5">3.4.16.4</ecNumber>
    </recommendedName>
</protein>
<feature type="transmembrane region" description="Helical" evidence="27">
    <location>
        <begin position="7"/>
        <end position="30"/>
    </location>
</feature>
<dbReference type="NCBIfam" id="TIGR02074">
    <property type="entry name" value="PBP_1a_fam"/>
    <property type="match status" value="1"/>
</dbReference>
<keyword evidence="22" id="KW-0961">Cell wall biogenesis/degradation</keyword>
<dbReference type="SUPFAM" id="SSF53955">
    <property type="entry name" value="Lysozyme-like"/>
    <property type="match status" value="1"/>
</dbReference>
<dbReference type="GO" id="GO:0009002">
    <property type="term" value="F:serine-type D-Ala-D-Ala carboxypeptidase activity"/>
    <property type="evidence" value="ECO:0007669"/>
    <property type="project" value="UniProtKB-EC"/>
</dbReference>
<dbReference type="PANTHER" id="PTHR32282">
    <property type="entry name" value="BINDING PROTEIN TRANSPEPTIDASE, PUTATIVE-RELATED"/>
    <property type="match status" value="1"/>
</dbReference>